<dbReference type="EMBL" id="KY065486">
    <property type="protein sequence ID" value="APD23510.1"/>
    <property type="molecule type" value="Genomic_DNA"/>
</dbReference>
<proteinExistence type="predicted"/>
<keyword evidence="1" id="KW-0812">Transmembrane</keyword>
<keyword evidence="3" id="KW-1185">Reference proteome</keyword>
<dbReference type="Proteomes" id="UP000222471">
    <property type="component" value="Segment"/>
</dbReference>
<evidence type="ECO:0000313" key="2">
    <source>
        <dbReference type="EMBL" id="APD23510.1"/>
    </source>
</evidence>
<sequence length="56" mass="6377">MKIFSCHMPHAQTRQSFESVGLFLFAIISILETVGFILSISVVEELRPRWLSLPLS</sequence>
<evidence type="ECO:0000256" key="1">
    <source>
        <dbReference type="SAM" id="Phobius"/>
    </source>
</evidence>
<accession>A0A1S5SDF5</accession>
<gene>
    <name evidence="2" type="ORF">IPP46_00002</name>
</gene>
<keyword evidence="1" id="KW-1133">Transmembrane helix</keyword>
<organism evidence="2 3">
    <name type="scientific">Streptococcus phage IPP46</name>
    <dbReference type="NCBI Taxonomy" id="1916185"/>
    <lineage>
        <taxon>Viruses</taxon>
        <taxon>Duplodnaviria</taxon>
        <taxon>Heunggongvirae</taxon>
        <taxon>Uroviricota</taxon>
        <taxon>Caudoviricetes</taxon>
        <taxon>Ferrettivirinae</taxon>
        <taxon>Hinxtonvirus</taxon>
        <taxon>Hinxtonvirus IPP46</taxon>
    </lineage>
</organism>
<keyword evidence="1" id="KW-0472">Membrane</keyword>
<protein>
    <submittedName>
        <fullName evidence="2">Uncharacterized protein</fullName>
    </submittedName>
</protein>
<reference evidence="2 3" key="1">
    <citation type="journal article" date="2017" name="Sci. Rep.">
        <title>Pneumococcal prophages are diverse, but not without structure or history.</title>
        <authorList>
            <person name="Brueggemann A.B."/>
            <person name="Harrold C.L."/>
            <person name="Rezaei Javan R."/>
            <person name="van Tonder A.J."/>
            <person name="McDonnell A.J."/>
            <person name="Edwards B.A."/>
        </authorList>
    </citation>
    <scope>NUCLEOTIDE SEQUENCE [LARGE SCALE GENOMIC DNA]</scope>
</reference>
<evidence type="ECO:0000313" key="3">
    <source>
        <dbReference type="Proteomes" id="UP000222471"/>
    </source>
</evidence>
<name>A0A1S5SDF5_9CAUD</name>
<feature type="transmembrane region" description="Helical" evidence="1">
    <location>
        <begin position="20"/>
        <end position="43"/>
    </location>
</feature>